<dbReference type="RefSeq" id="WP_344277946.1">
    <property type="nucleotide sequence ID" value="NZ_BAAAHV010000013.1"/>
</dbReference>
<feature type="compositionally biased region" description="Low complexity" evidence="1">
    <location>
        <begin position="38"/>
        <end position="49"/>
    </location>
</feature>
<feature type="region of interest" description="Disordered" evidence="1">
    <location>
        <begin position="35"/>
        <end position="59"/>
    </location>
</feature>
<keyword evidence="3" id="KW-1185">Reference proteome</keyword>
<name>A0ABW5HSL0_9PSEU</name>
<accession>A0ABW5HSL0</accession>
<protein>
    <submittedName>
        <fullName evidence="2">Uncharacterized protein</fullName>
    </submittedName>
</protein>
<sequence length="59" mass="6045">MAVTVAFGRGFLSDDLARAEPGVFGSMASDPTASRLFAAPADDTGTAAATRERAGERAR</sequence>
<gene>
    <name evidence="2" type="ORF">ACFSUT_05390</name>
</gene>
<evidence type="ECO:0000313" key="2">
    <source>
        <dbReference type="EMBL" id="MFD2479696.1"/>
    </source>
</evidence>
<feature type="compositionally biased region" description="Basic and acidic residues" evidence="1">
    <location>
        <begin position="50"/>
        <end position="59"/>
    </location>
</feature>
<dbReference type="EMBL" id="JBHUKQ010000004">
    <property type="protein sequence ID" value="MFD2479696.1"/>
    <property type="molecule type" value="Genomic_DNA"/>
</dbReference>
<proteinExistence type="predicted"/>
<reference evidence="3" key="1">
    <citation type="journal article" date="2019" name="Int. J. Syst. Evol. Microbiol.">
        <title>The Global Catalogue of Microorganisms (GCM) 10K type strain sequencing project: providing services to taxonomists for standard genome sequencing and annotation.</title>
        <authorList>
            <consortium name="The Broad Institute Genomics Platform"/>
            <consortium name="The Broad Institute Genome Sequencing Center for Infectious Disease"/>
            <person name="Wu L."/>
            <person name="Ma J."/>
        </authorList>
    </citation>
    <scope>NUCLEOTIDE SEQUENCE [LARGE SCALE GENOMIC DNA]</scope>
    <source>
        <strain evidence="3">CGMCC 4.7638</strain>
    </source>
</reference>
<evidence type="ECO:0000256" key="1">
    <source>
        <dbReference type="SAM" id="MobiDB-lite"/>
    </source>
</evidence>
<comment type="caution">
    <text evidence="2">The sequence shown here is derived from an EMBL/GenBank/DDBJ whole genome shotgun (WGS) entry which is preliminary data.</text>
</comment>
<dbReference type="Proteomes" id="UP001597542">
    <property type="component" value="Unassembled WGS sequence"/>
</dbReference>
<evidence type="ECO:0000313" key="3">
    <source>
        <dbReference type="Proteomes" id="UP001597542"/>
    </source>
</evidence>
<organism evidence="2 3">
    <name type="scientific">Amycolatopsis albidoflavus</name>
    <dbReference type="NCBI Taxonomy" id="102226"/>
    <lineage>
        <taxon>Bacteria</taxon>
        <taxon>Bacillati</taxon>
        <taxon>Actinomycetota</taxon>
        <taxon>Actinomycetes</taxon>
        <taxon>Pseudonocardiales</taxon>
        <taxon>Pseudonocardiaceae</taxon>
        <taxon>Amycolatopsis</taxon>
    </lineage>
</organism>